<evidence type="ECO:0000313" key="2">
    <source>
        <dbReference type="WBParaSite" id="ALUE_0000744701-mRNA-1"/>
    </source>
</evidence>
<evidence type="ECO:0000313" key="1">
    <source>
        <dbReference type="Proteomes" id="UP000036681"/>
    </source>
</evidence>
<dbReference type="Proteomes" id="UP000036681">
    <property type="component" value="Unplaced"/>
</dbReference>
<organism evidence="1 2">
    <name type="scientific">Ascaris lumbricoides</name>
    <name type="common">Giant roundworm</name>
    <dbReference type="NCBI Taxonomy" id="6252"/>
    <lineage>
        <taxon>Eukaryota</taxon>
        <taxon>Metazoa</taxon>
        <taxon>Ecdysozoa</taxon>
        <taxon>Nematoda</taxon>
        <taxon>Chromadorea</taxon>
        <taxon>Rhabditida</taxon>
        <taxon>Spirurina</taxon>
        <taxon>Ascaridomorpha</taxon>
        <taxon>Ascaridoidea</taxon>
        <taxon>Ascarididae</taxon>
        <taxon>Ascaris</taxon>
    </lineage>
</organism>
<name>A0A0M3HWE3_ASCLU</name>
<accession>A0A0M3HWE3</accession>
<reference evidence="2" key="1">
    <citation type="submission" date="2017-02" db="UniProtKB">
        <authorList>
            <consortium name="WormBaseParasite"/>
        </authorList>
    </citation>
    <scope>IDENTIFICATION</scope>
</reference>
<keyword evidence="1" id="KW-1185">Reference proteome</keyword>
<protein>
    <submittedName>
        <fullName evidence="2">Protein kinase domain-containing protein</fullName>
    </submittedName>
</protein>
<dbReference type="AlphaFoldDB" id="A0A0M3HWE3"/>
<dbReference type="WBParaSite" id="ALUE_0000744701-mRNA-1">
    <property type="protein sequence ID" value="ALUE_0000744701-mRNA-1"/>
    <property type="gene ID" value="ALUE_0000744701"/>
</dbReference>
<proteinExistence type="predicted"/>
<sequence length="303" mass="34410">MIIAIHDFPSTTVMVTLHHLKEFHRIIHPDPKNFAFPYVTYNSSLIALDAWKIERYGEYYRFYLASGSYPPNEPDSIIYSTEMSRHEVTEFRLAVGGLNHGKSEREHKRVIIEMGNRLTTEAIRFGDGSKHSCGMLHMAAMIGAIVARAVKQMGRDVWNHQENPEYTWCCIATTKDMYKMDVLYQERAHIIEALSSYSKDPAGIRDAGEGDATVLPVRSRVVVVRKGYVCCYIVMRTGETIRRILHILEYTHSRFDEAGAGNLDSLIPLICDSDPDSSSVSFILFCDDGHKSQYLTMDDDSAQ</sequence>